<evidence type="ECO:0008006" key="3">
    <source>
        <dbReference type="Google" id="ProtNLM"/>
    </source>
</evidence>
<sequence length="187" mass="21788">MKGKKLYTGDIPCSGCGRLTKECRRYYRESICFDCENDLRKYHEIKRRTKEQKDTYAQFSVINSEFVYLSDDPDYANLISALRFLFELLDTPAQEIPDESPIAKVQHGKYWNNSFSIMRRINGYGNSIQYPFVIREDIALALDALLTCIEEYSKKTYQAGKKDGANLLKRLGTQEITTFEFLEKVKK</sequence>
<gene>
    <name evidence="1" type="ORF">ACFO6W_10115</name>
</gene>
<keyword evidence="2" id="KW-1185">Reference proteome</keyword>
<proteinExistence type="predicted"/>
<dbReference type="Proteomes" id="UP001596023">
    <property type="component" value="Unassembled WGS sequence"/>
</dbReference>
<dbReference type="RefSeq" id="WP_379995946.1">
    <property type="nucleotide sequence ID" value="NZ_JBHSGN010000067.1"/>
</dbReference>
<evidence type="ECO:0000313" key="1">
    <source>
        <dbReference type="EMBL" id="MFC4674050.1"/>
    </source>
</evidence>
<accession>A0ABV9KV10</accession>
<organism evidence="1 2">
    <name type="scientific">Dysgonomonas termitidis</name>
    <dbReference type="NCBI Taxonomy" id="1516126"/>
    <lineage>
        <taxon>Bacteria</taxon>
        <taxon>Pseudomonadati</taxon>
        <taxon>Bacteroidota</taxon>
        <taxon>Bacteroidia</taxon>
        <taxon>Bacteroidales</taxon>
        <taxon>Dysgonomonadaceae</taxon>
        <taxon>Dysgonomonas</taxon>
    </lineage>
</organism>
<comment type="caution">
    <text evidence="1">The sequence shown here is derived from an EMBL/GenBank/DDBJ whole genome shotgun (WGS) entry which is preliminary data.</text>
</comment>
<name>A0ABV9KV10_9BACT</name>
<dbReference type="EMBL" id="JBHSGN010000067">
    <property type="protein sequence ID" value="MFC4674050.1"/>
    <property type="molecule type" value="Genomic_DNA"/>
</dbReference>
<evidence type="ECO:0000313" key="2">
    <source>
        <dbReference type="Proteomes" id="UP001596023"/>
    </source>
</evidence>
<protein>
    <recommendedName>
        <fullName evidence="3">DUF4145 domain-containing protein</fullName>
    </recommendedName>
</protein>
<reference evidence="2" key="1">
    <citation type="journal article" date="2019" name="Int. J. Syst. Evol. Microbiol.">
        <title>The Global Catalogue of Microorganisms (GCM) 10K type strain sequencing project: providing services to taxonomists for standard genome sequencing and annotation.</title>
        <authorList>
            <consortium name="The Broad Institute Genomics Platform"/>
            <consortium name="The Broad Institute Genome Sequencing Center for Infectious Disease"/>
            <person name="Wu L."/>
            <person name="Ma J."/>
        </authorList>
    </citation>
    <scope>NUCLEOTIDE SEQUENCE [LARGE SCALE GENOMIC DNA]</scope>
    <source>
        <strain evidence="2">CCUG 66188</strain>
    </source>
</reference>